<dbReference type="Pfam" id="PF12796">
    <property type="entry name" value="Ank_2"/>
    <property type="match status" value="1"/>
</dbReference>
<dbReference type="Gene3D" id="1.25.40.20">
    <property type="entry name" value="Ankyrin repeat-containing domain"/>
    <property type="match status" value="1"/>
</dbReference>
<feature type="repeat" description="ANK" evidence="5">
    <location>
        <begin position="626"/>
        <end position="658"/>
    </location>
</feature>
<feature type="domain" description="VPS9" evidence="7">
    <location>
        <begin position="1"/>
        <end position="111"/>
    </location>
</feature>
<evidence type="ECO:0000256" key="2">
    <source>
        <dbReference type="ARBA" id="ARBA00022614"/>
    </source>
</evidence>
<comment type="caution">
    <text evidence="8">The sequence shown here is derived from an EMBL/GenBank/DDBJ whole genome shotgun (WGS) entry which is preliminary data.</text>
</comment>
<feature type="compositionally biased region" description="Acidic residues" evidence="6">
    <location>
        <begin position="533"/>
        <end position="553"/>
    </location>
</feature>
<dbReference type="InterPro" id="IPR036770">
    <property type="entry name" value="Ankyrin_rpt-contain_sf"/>
</dbReference>
<dbReference type="PRINTS" id="PR01415">
    <property type="entry name" value="ANKYRIN"/>
</dbReference>
<comment type="subcellular location">
    <subcellularLocation>
        <location evidence="1">Nucleus</location>
    </subcellularLocation>
</comment>
<reference evidence="8" key="1">
    <citation type="submission" date="2021-02" db="EMBL/GenBank/DDBJ databases">
        <authorList>
            <person name="Nowell W R."/>
        </authorList>
    </citation>
    <scope>NUCLEOTIDE SEQUENCE</scope>
</reference>
<dbReference type="InterPro" id="IPR032675">
    <property type="entry name" value="LRR_dom_sf"/>
</dbReference>
<dbReference type="SUPFAM" id="SSF52047">
    <property type="entry name" value="RNI-like"/>
    <property type="match status" value="1"/>
</dbReference>
<dbReference type="PROSITE" id="PS50297">
    <property type="entry name" value="ANK_REP_REGION"/>
    <property type="match status" value="2"/>
</dbReference>
<keyword evidence="2" id="KW-0433">Leucine-rich repeat</keyword>
<dbReference type="SUPFAM" id="SSF48452">
    <property type="entry name" value="TPR-like"/>
    <property type="match status" value="2"/>
</dbReference>
<feature type="repeat" description="ANK" evidence="5">
    <location>
        <begin position="592"/>
        <end position="625"/>
    </location>
</feature>
<dbReference type="PANTHER" id="PTHR46358">
    <property type="entry name" value="TONSOKU-LIKE PROTEIN"/>
    <property type="match status" value="1"/>
</dbReference>
<dbReference type="AlphaFoldDB" id="A0A813MZF2"/>
<feature type="region of interest" description="Disordered" evidence="6">
    <location>
        <begin position="946"/>
        <end position="979"/>
    </location>
</feature>
<feature type="compositionally biased region" description="Basic and acidic residues" evidence="6">
    <location>
        <begin position="820"/>
        <end position="839"/>
    </location>
</feature>
<evidence type="ECO:0000313" key="8">
    <source>
        <dbReference type="EMBL" id="CAF0731927.1"/>
    </source>
</evidence>
<feature type="region of interest" description="Disordered" evidence="6">
    <location>
        <begin position="518"/>
        <end position="553"/>
    </location>
</feature>
<feature type="compositionally biased region" description="Pro residues" evidence="6">
    <location>
        <begin position="893"/>
        <end position="903"/>
    </location>
</feature>
<dbReference type="OrthoDB" id="5806726at2759"/>
<keyword evidence="4" id="KW-0539">Nucleus</keyword>
<feature type="compositionally biased region" description="Polar residues" evidence="6">
    <location>
        <begin position="753"/>
        <end position="764"/>
    </location>
</feature>
<dbReference type="InterPro" id="IPR052311">
    <property type="entry name" value="MMS22L-TONSL_complex_comp"/>
</dbReference>
<gene>
    <name evidence="8" type="ORF">QVE165_LOCUS332</name>
</gene>
<dbReference type="PROSITE" id="PS51205">
    <property type="entry name" value="VPS9"/>
    <property type="match status" value="1"/>
</dbReference>
<dbReference type="PROSITE" id="PS50088">
    <property type="entry name" value="ANK_REPEAT"/>
    <property type="match status" value="3"/>
</dbReference>
<dbReference type="SMART" id="SM00248">
    <property type="entry name" value="ANK"/>
    <property type="match status" value="3"/>
</dbReference>
<dbReference type="InterPro" id="IPR003123">
    <property type="entry name" value="VPS9"/>
</dbReference>
<dbReference type="GO" id="GO:0000724">
    <property type="term" value="P:double-strand break repair via homologous recombination"/>
    <property type="evidence" value="ECO:0007669"/>
    <property type="project" value="TreeGrafter"/>
</dbReference>
<feature type="compositionally biased region" description="Acidic residues" evidence="6">
    <location>
        <begin position="560"/>
        <end position="574"/>
    </location>
</feature>
<dbReference type="GO" id="GO:0031297">
    <property type="term" value="P:replication fork processing"/>
    <property type="evidence" value="ECO:0007669"/>
    <property type="project" value="TreeGrafter"/>
</dbReference>
<evidence type="ECO:0000256" key="4">
    <source>
        <dbReference type="ARBA" id="ARBA00023242"/>
    </source>
</evidence>
<keyword evidence="5" id="KW-0040">ANK repeat</keyword>
<evidence type="ECO:0000259" key="7">
    <source>
        <dbReference type="PROSITE" id="PS51205"/>
    </source>
</evidence>
<dbReference type="InterPro" id="IPR019734">
    <property type="entry name" value="TPR_rpt"/>
</dbReference>
<dbReference type="EMBL" id="CAJNOM010000001">
    <property type="protein sequence ID" value="CAF0731927.1"/>
    <property type="molecule type" value="Genomic_DNA"/>
</dbReference>
<evidence type="ECO:0000313" key="9">
    <source>
        <dbReference type="Proteomes" id="UP000663832"/>
    </source>
</evidence>
<feature type="repeat" description="ANK" evidence="5">
    <location>
        <begin position="659"/>
        <end position="691"/>
    </location>
</feature>
<dbReference type="InterPro" id="IPR011990">
    <property type="entry name" value="TPR-like_helical_dom_sf"/>
</dbReference>
<dbReference type="Gene3D" id="3.80.10.10">
    <property type="entry name" value="Ribonuclease Inhibitor"/>
    <property type="match status" value="1"/>
</dbReference>
<dbReference type="Proteomes" id="UP000663832">
    <property type="component" value="Unassembled WGS sequence"/>
</dbReference>
<dbReference type="InterPro" id="IPR002110">
    <property type="entry name" value="Ankyrin_rpt"/>
</dbReference>
<evidence type="ECO:0000256" key="6">
    <source>
        <dbReference type="SAM" id="MobiDB-lite"/>
    </source>
</evidence>
<feature type="region of interest" description="Disordered" evidence="6">
    <location>
        <begin position="559"/>
        <end position="578"/>
    </location>
</feature>
<dbReference type="PANTHER" id="PTHR46358:SF1">
    <property type="entry name" value="TONSOKU-LIKE PROTEIN"/>
    <property type="match status" value="1"/>
</dbReference>
<sequence length="1185" mass="136457">MDEKRIQKLLKEAERIRHANSRNPKDKIDIYHEVAEACRSVGKYDEAIKYFTYALHEAQSLDLREDILYCHRFLGECYFAKNQFHTSEKHHLNFLSSAQEFADDERTEQAYTCLTHTYWVWLSYLQDDVLHNVEYDQLPREICKKSLDAAKNSLLMIEKLDYQLNIDMKKKSNIKIKDLEKKQQDLALKRVRAYINVANAMSEKYTTGDKSGASLKALSQYIKSAIELAKKHQLHEELARLHSSVSTFYLSVPNFLQYKKEIIGTMEQAIRYAQLAKNISEYLSCLHDTAQALLLFDDYQGAKTYLLKIYRYRKNEPIKEKATRDLVDVQRILTGIEDRYERENDLRKKMKLAEKCADTFSHLKRNEKSKNYYLKQLKHAQELNLDECEMAVIYSSLGSICQDLQEWQTSIDYFRREMSCRVGLGSRADVEQGYSLCEIIKCEYRLNIDIDIRITTFKRVLTIARSTNDRSLIRMAVALVFAMKLRDPTIYLDEDLEEFISNIQPPITKENYSEILRRSERTNSEITDSSQSNDDDDEDENNGNESGDDDDDAVLATISDESEDDDNEDDDELDSTIRGKGRQRKKIWRNCYGESRLHLACKEKSGLRKVKQFISEGDDINLQDNHGWTPLHEAVNHGHIDIVRCVLDSKANINIKANNGITALIDACNSGQLDIIEALLSYGAKTNIRTNNGYTAVDYLTLYDENMSPDDRKKYNRLKELLLASMRKDEPTYCTQRVIRSDFGNESDEEETTLTMEHNSNSNDSVDDVLEKNTDKRLQYKNIMNNIRRGIQTDEDGTNNKRSPIKKKKSKLTPFVSDAEYERTNANEKHWVVDDREPIEIGNPSSSTKSRKQRLQRSRSPSASSSHTPASKRRRTITDAKSPLKTPQTISHLPPPPPPPPLLPASNDIDIINFDDLDLFSPLKKESPAPSNHTPSLSPVLQVMTPKSITRSRRPSSTSSINTITTTTTTTTSLPPPSISHDTTTRIIRCLANTSQRTNEDKKLRIPMSPTDTLTSLRYQVLKRLYDNFNIYACSIKATYIEKDPIIVYEQLCKANKIAAYSNIRSALKLFFDKFELSLQRLSLRLEQTICILQVFENFMFIYSINLSENNLTDGIFDQLAKLSLDQLKSLNLSQNKFTSNGIRKLFEQKTMNNLLLLDLTGNIDIDCVTLTFIRSRHPNITVYH</sequence>
<dbReference type="Gene3D" id="1.25.40.10">
    <property type="entry name" value="Tetratricopeptide repeat domain"/>
    <property type="match status" value="2"/>
</dbReference>
<dbReference type="SUPFAM" id="SSF48403">
    <property type="entry name" value="Ankyrin repeat"/>
    <property type="match status" value="1"/>
</dbReference>
<accession>A0A813MZF2</accession>
<evidence type="ECO:0000256" key="3">
    <source>
        <dbReference type="ARBA" id="ARBA00022737"/>
    </source>
</evidence>
<feature type="region of interest" description="Disordered" evidence="6">
    <location>
        <begin position="789"/>
        <end position="908"/>
    </location>
</feature>
<protein>
    <recommendedName>
        <fullName evidence="7">VPS9 domain-containing protein</fullName>
    </recommendedName>
</protein>
<organism evidence="8 9">
    <name type="scientific">Adineta steineri</name>
    <dbReference type="NCBI Taxonomy" id="433720"/>
    <lineage>
        <taxon>Eukaryota</taxon>
        <taxon>Metazoa</taxon>
        <taxon>Spiralia</taxon>
        <taxon>Gnathifera</taxon>
        <taxon>Rotifera</taxon>
        <taxon>Eurotatoria</taxon>
        <taxon>Bdelloidea</taxon>
        <taxon>Adinetida</taxon>
        <taxon>Adinetidae</taxon>
        <taxon>Adineta</taxon>
    </lineage>
</organism>
<name>A0A813MZF2_9BILA</name>
<keyword evidence="9" id="KW-1185">Reference proteome</keyword>
<evidence type="ECO:0000256" key="1">
    <source>
        <dbReference type="ARBA" id="ARBA00004123"/>
    </source>
</evidence>
<keyword evidence="3" id="KW-0677">Repeat</keyword>
<feature type="compositionally biased region" description="Low complexity" evidence="6">
    <location>
        <begin position="858"/>
        <end position="869"/>
    </location>
</feature>
<proteinExistence type="predicted"/>
<feature type="region of interest" description="Disordered" evidence="6">
    <location>
        <begin position="744"/>
        <end position="769"/>
    </location>
</feature>
<dbReference type="SMART" id="SM00028">
    <property type="entry name" value="TPR"/>
    <property type="match status" value="3"/>
</dbReference>
<feature type="compositionally biased region" description="Low complexity" evidence="6">
    <location>
        <begin position="946"/>
        <end position="973"/>
    </location>
</feature>
<evidence type="ECO:0000256" key="5">
    <source>
        <dbReference type="PROSITE-ProRule" id="PRU00023"/>
    </source>
</evidence>
<dbReference type="GO" id="GO:0043596">
    <property type="term" value="C:nuclear replication fork"/>
    <property type="evidence" value="ECO:0007669"/>
    <property type="project" value="TreeGrafter"/>
</dbReference>